<organism evidence="1">
    <name type="scientific">Anguilla anguilla</name>
    <name type="common">European freshwater eel</name>
    <name type="synonym">Muraena anguilla</name>
    <dbReference type="NCBI Taxonomy" id="7936"/>
    <lineage>
        <taxon>Eukaryota</taxon>
        <taxon>Metazoa</taxon>
        <taxon>Chordata</taxon>
        <taxon>Craniata</taxon>
        <taxon>Vertebrata</taxon>
        <taxon>Euteleostomi</taxon>
        <taxon>Actinopterygii</taxon>
        <taxon>Neopterygii</taxon>
        <taxon>Teleostei</taxon>
        <taxon>Anguilliformes</taxon>
        <taxon>Anguillidae</taxon>
        <taxon>Anguilla</taxon>
    </lineage>
</organism>
<name>A0A0E9SRP3_ANGAN</name>
<sequence length="46" mass="5362">MSYPCITLHFIWQTLLSKAMCNKWGLIEQIENTGQIRCNSDKVSYP</sequence>
<evidence type="ECO:0000313" key="1">
    <source>
        <dbReference type="EMBL" id="JAH43310.1"/>
    </source>
</evidence>
<accession>A0A0E9SRP3</accession>
<reference evidence="1" key="1">
    <citation type="submission" date="2014-11" db="EMBL/GenBank/DDBJ databases">
        <authorList>
            <person name="Amaro Gonzalez C."/>
        </authorList>
    </citation>
    <scope>NUCLEOTIDE SEQUENCE</scope>
</reference>
<dbReference type="AlphaFoldDB" id="A0A0E9SRP3"/>
<dbReference type="EMBL" id="GBXM01065267">
    <property type="protein sequence ID" value="JAH43310.1"/>
    <property type="molecule type" value="Transcribed_RNA"/>
</dbReference>
<reference evidence="1" key="2">
    <citation type="journal article" date="2015" name="Fish Shellfish Immunol.">
        <title>Early steps in the European eel (Anguilla anguilla)-Vibrio vulnificus interaction in the gills: Role of the RtxA13 toxin.</title>
        <authorList>
            <person name="Callol A."/>
            <person name="Pajuelo D."/>
            <person name="Ebbesson L."/>
            <person name="Teles M."/>
            <person name="MacKenzie S."/>
            <person name="Amaro C."/>
        </authorList>
    </citation>
    <scope>NUCLEOTIDE SEQUENCE</scope>
</reference>
<protein>
    <submittedName>
        <fullName evidence="1">Uncharacterized protein</fullName>
    </submittedName>
</protein>
<proteinExistence type="predicted"/>